<reference evidence="3 4" key="1">
    <citation type="submission" date="2016-03" db="EMBL/GenBank/DDBJ databases">
        <title>Cyphomyrmex costatus WGS genome.</title>
        <authorList>
            <person name="Nygaard S."/>
            <person name="Hu H."/>
            <person name="Boomsma J."/>
            <person name="Zhang G."/>
        </authorList>
    </citation>
    <scope>NUCLEOTIDE SEQUENCE [LARGE SCALE GENOMIC DNA]</scope>
    <source>
        <strain evidence="3">MS0001</strain>
        <tissue evidence="3">Whole body</tissue>
    </source>
</reference>
<dbReference type="Proteomes" id="UP000078542">
    <property type="component" value="Unassembled WGS sequence"/>
</dbReference>
<dbReference type="Pfam" id="PF05225">
    <property type="entry name" value="HTH_psq"/>
    <property type="match status" value="1"/>
</dbReference>
<dbReference type="EMBL" id="KQ977771">
    <property type="protein sequence ID" value="KYM99977.1"/>
    <property type="molecule type" value="Genomic_DNA"/>
</dbReference>
<dbReference type="InterPro" id="IPR007889">
    <property type="entry name" value="HTH_Psq"/>
</dbReference>
<dbReference type="STRING" id="456900.A0A151IFQ6"/>
<protein>
    <recommendedName>
        <fullName evidence="2">HTH psq-type domain-containing protein</fullName>
    </recommendedName>
</protein>
<evidence type="ECO:0000256" key="1">
    <source>
        <dbReference type="ARBA" id="ARBA00004123"/>
    </source>
</evidence>
<feature type="domain" description="HTH psq-type" evidence="2">
    <location>
        <begin position="20"/>
        <end position="52"/>
    </location>
</feature>
<gene>
    <name evidence="3" type="ORF">ALC62_09215</name>
</gene>
<evidence type="ECO:0000313" key="3">
    <source>
        <dbReference type="EMBL" id="KYM99977.1"/>
    </source>
</evidence>
<dbReference type="GO" id="GO:0005634">
    <property type="term" value="C:nucleus"/>
    <property type="evidence" value="ECO:0007669"/>
    <property type="project" value="UniProtKB-SubCell"/>
</dbReference>
<name>A0A151IFQ6_9HYME</name>
<evidence type="ECO:0000313" key="4">
    <source>
        <dbReference type="Proteomes" id="UP000078542"/>
    </source>
</evidence>
<keyword evidence="4" id="KW-1185">Reference proteome</keyword>
<dbReference type="AlphaFoldDB" id="A0A151IFQ6"/>
<organism evidence="3 4">
    <name type="scientific">Cyphomyrmex costatus</name>
    <dbReference type="NCBI Taxonomy" id="456900"/>
    <lineage>
        <taxon>Eukaryota</taxon>
        <taxon>Metazoa</taxon>
        <taxon>Ecdysozoa</taxon>
        <taxon>Arthropoda</taxon>
        <taxon>Hexapoda</taxon>
        <taxon>Insecta</taxon>
        <taxon>Pterygota</taxon>
        <taxon>Neoptera</taxon>
        <taxon>Endopterygota</taxon>
        <taxon>Hymenoptera</taxon>
        <taxon>Apocrita</taxon>
        <taxon>Aculeata</taxon>
        <taxon>Formicoidea</taxon>
        <taxon>Formicidae</taxon>
        <taxon>Myrmicinae</taxon>
        <taxon>Cyphomyrmex</taxon>
    </lineage>
</organism>
<accession>A0A151IFQ6</accession>
<sequence length="155" mass="17587">QIKMKTKQQQDKRYVQAVINDAIHVIQRGIPIRRASKIYGIPKTTLHDKFKNKSQIESIMRPSTILSLKEELLSIDALRYFNCDESSFLLCPKAEQVIVKKGAKSVYKIVNADEKKALTTLVMISASRVMSHTSPIIIYAYKRIPATITQNIPKG</sequence>
<proteinExistence type="predicted"/>
<feature type="non-terminal residue" evidence="3">
    <location>
        <position position="1"/>
    </location>
</feature>
<evidence type="ECO:0000259" key="2">
    <source>
        <dbReference type="Pfam" id="PF05225"/>
    </source>
</evidence>
<dbReference type="Gene3D" id="1.10.10.60">
    <property type="entry name" value="Homeodomain-like"/>
    <property type="match status" value="1"/>
</dbReference>
<comment type="subcellular location">
    <subcellularLocation>
        <location evidence="1">Nucleus</location>
    </subcellularLocation>
</comment>
<dbReference type="SUPFAM" id="SSF46689">
    <property type="entry name" value="Homeodomain-like"/>
    <property type="match status" value="1"/>
</dbReference>
<dbReference type="GO" id="GO:0003677">
    <property type="term" value="F:DNA binding"/>
    <property type="evidence" value="ECO:0007669"/>
    <property type="project" value="InterPro"/>
</dbReference>
<dbReference type="InterPro" id="IPR009057">
    <property type="entry name" value="Homeodomain-like_sf"/>
</dbReference>